<sequence length="49" mass="5785">MLPTVERRYGDFGRKRIDDREALCGILFVLYIAIPWEFLRRGLWGSARA</sequence>
<evidence type="ECO:0000313" key="2">
    <source>
        <dbReference type="EMBL" id="MBB5823148.1"/>
    </source>
</evidence>
<gene>
    <name evidence="2" type="ORF">F4562_006210</name>
</gene>
<name>A0A7W9IN28_9ACTN</name>
<dbReference type="Proteomes" id="UP000540685">
    <property type="component" value="Unassembled WGS sequence"/>
</dbReference>
<keyword evidence="1" id="KW-0472">Membrane</keyword>
<evidence type="ECO:0000256" key="1">
    <source>
        <dbReference type="SAM" id="Phobius"/>
    </source>
</evidence>
<proteinExistence type="predicted"/>
<feature type="transmembrane region" description="Helical" evidence="1">
    <location>
        <begin position="21"/>
        <end position="39"/>
    </location>
</feature>
<reference evidence="2 3" key="1">
    <citation type="submission" date="2020-08" db="EMBL/GenBank/DDBJ databases">
        <title>Sequencing the genomes of 1000 actinobacteria strains.</title>
        <authorList>
            <person name="Klenk H.-P."/>
        </authorList>
    </citation>
    <scope>NUCLEOTIDE SEQUENCE [LARGE SCALE GENOMIC DNA]</scope>
    <source>
        <strain evidence="2 3">DSM 46887</strain>
    </source>
</reference>
<dbReference type="RefSeq" id="WP_184540128.1">
    <property type="nucleotide sequence ID" value="NZ_JACHMP010000001.1"/>
</dbReference>
<accession>A0A7W9IN28</accession>
<protein>
    <recommendedName>
        <fullName evidence="4">Transposase</fullName>
    </recommendedName>
</protein>
<evidence type="ECO:0008006" key="4">
    <source>
        <dbReference type="Google" id="ProtNLM"/>
    </source>
</evidence>
<evidence type="ECO:0000313" key="3">
    <source>
        <dbReference type="Proteomes" id="UP000540685"/>
    </source>
</evidence>
<keyword evidence="1" id="KW-0812">Transmembrane</keyword>
<keyword evidence="3" id="KW-1185">Reference proteome</keyword>
<keyword evidence="1" id="KW-1133">Transmembrane helix</keyword>
<comment type="caution">
    <text evidence="2">The sequence shown here is derived from an EMBL/GenBank/DDBJ whole genome shotgun (WGS) entry which is preliminary data.</text>
</comment>
<organism evidence="2 3">
    <name type="scientific">Streptosporangium becharense</name>
    <dbReference type="NCBI Taxonomy" id="1816182"/>
    <lineage>
        <taxon>Bacteria</taxon>
        <taxon>Bacillati</taxon>
        <taxon>Actinomycetota</taxon>
        <taxon>Actinomycetes</taxon>
        <taxon>Streptosporangiales</taxon>
        <taxon>Streptosporangiaceae</taxon>
        <taxon>Streptosporangium</taxon>
    </lineage>
</organism>
<dbReference type="EMBL" id="JACHMP010000001">
    <property type="protein sequence ID" value="MBB5823148.1"/>
    <property type="molecule type" value="Genomic_DNA"/>
</dbReference>
<dbReference type="AlphaFoldDB" id="A0A7W9IN28"/>